<dbReference type="Pfam" id="PF01609">
    <property type="entry name" value="DDE_Tnp_1"/>
    <property type="match status" value="1"/>
</dbReference>
<dbReference type="GO" id="GO:0004803">
    <property type="term" value="F:transposase activity"/>
    <property type="evidence" value="ECO:0007669"/>
    <property type="project" value="InterPro"/>
</dbReference>
<organism evidence="2">
    <name type="scientific">hydrothermal vent metagenome</name>
    <dbReference type="NCBI Taxonomy" id="652676"/>
    <lineage>
        <taxon>unclassified sequences</taxon>
        <taxon>metagenomes</taxon>
        <taxon>ecological metagenomes</taxon>
    </lineage>
</organism>
<evidence type="ECO:0000259" key="1">
    <source>
        <dbReference type="Pfam" id="PF01609"/>
    </source>
</evidence>
<sequence length="365" mass="42360">EAWAMNPYMQYFCGEAKFKHQFPCDPSDFVHFRHRIGEEGVEKIFAYSVLLHGKAAKEKVNLSDTTVGENNTTFPTDAKLAKKIIDKCNEIANKEGISQRQTYVRTSKQLVRDTHNRKHPKRIKRAKKADRRLKTIAGRLLRELERELSQAALSNYQEQFNLYHQVLTQKRKDKDKVYSLHKPFTACIAKGKAHKQYEFGTKIGLTTTFKRLIITAIKSFDGNPHDSKTMEPLLEQMEKNISHTPDEMVYDRGGKGIKQIGKTKISTPDYRPLKRDTAYQKRVKKKKFRRRAAIEPVIGHLKTDFRMNQNYLSGGNSPQINAFLAATGWNLKKMMKQLKEEFKNLVPTIFSFIFKLFNANQKLSW</sequence>
<dbReference type="NCBIfam" id="NF033578">
    <property type="entry name" value="transpos_IS5_1"/>
    <property type="match status" value="1"/>
</dbReference>
<gene>
    <name evidence="2" type="ORF">MNBD_GAMMA08-1470</name>
</gene>
<dbReference type="PANTHER" id="PTHR33803:SF3">
    <property type="entry name" value="BLL1974 PROTEIN"/>
    <property type="match status" value="1"/>
</dbReference>
<name>A0A3B0WT37_9ZZZZ</name>
<dbReference type="AlphaFoldDB" id="A0A3B0WT37"/>
<dbReference type="GO" id="GO:0003677">
    <property type="term" value="F:DNA binding"/>
    <property type="evidence" value="ECO:0007669"/>
    <property type="project" value="InterPro"/>
</dbReference>
<feature type="domain" description="Transposase IS4-like" evidence="1">
    <location>
        <begin position="190"/>
        <end position="331"/>
    </location>
</feature>
<dbReference type="GO" id="GO:0006313">
    <property type="term" value="P:DNA transposition"/>
    <property type="evidence" value="ECO:0007669"/>
    <property type="project" value="InterPro"/>
</dbReference>
<dbReference type="PANTHER" id="PTHR33803">
    <property type="entry name" value="IS1478 TRANSPOSASE"/>
    <property type="match status" value="1"/>
</dbReference>
<dbReference type="InterPro" id="IPR002559">
    <property type="entry name" value="Transposase_11"/>
</dbReference>
<protein>
    <submittedName>
        <fullName evidence="2">Transposase, IS4 family</fullName>
    </submittedName>
</protein>
<dbReference type="InterPro" id="IPR047710">
    <property type="entry name" value="Transpos_IS5-like"/>
</dbReference>
<evidence type="ECO:0000313" key="2">
    <source>
        <dbReference type="EMBL" id="VAW59155.1"/>
    </source>
</evidence>
<accession>A0A3B0WT37</accession>
<feature type="non-terminal residue" evidence="2">
    <location>
        <position position="1"/>
    </location>
</feature>
<reference evidence="2" key="1">
    <citation type="submission" date="2018-06" db="EMBL/GenBank/DDBJ databases">
        <authorList>
            <person name="Zhirakovskaya E."/>
        </authorList>
    </citation>
    <scope>NUCLEOTIDE SEQUENCE</scope>
</reference>
<dbReference type="EMBL" id="UOFH01000060">
    <property type="protein sequence ID" value="VAW59155.1"/>
    <property type="molecule type" value="Genomic_DNA"/>
</dbReference>
<proteinExistence type="predicted"/>